<feature type="region of interest" description="Disordered" evidence="8">
    <location>
        <begin position="111"/>
        <end position="157"/>
    </location>
</feature>
<organism evidence="10 11">
    <name type="scientific">Artemia franciscana</name>
    <name type="common">Brine shrimp</name>
    <name type="synonym">Artemia sanfranciscana</name>
    <dbReference type="NCBI Taxonomy" id="6661"/>
    <lineage>
        <taxon>Eukaryota</taxon>
        <taxon>Metazoa</taxon>
        <taxon>Ecdysozoa</taxon>
        <taxon>Arthropoda</taxon>
        <taxon>Crustacea</taxon>
        <taxon>Branchiopoda</taxon>
        <taxon>Anostraca</taxon>
        <taxon>Artemiidae</taxon>
        <taxon>Artemia</taxon>
    </lineage>
</organism>
<dbReference type="PROSITE" id="PS00028">
    <property type="entry name" value="ZINC_FINGER_C2H2_1"/>
    <property type="match status" value="3"/>
</dbReference>
<proteinExistence type="predicted"/>
<name>A0AA88LLL3_ARTSF</name>
<protein>
    <recommendedName>
        <fullName evidence="9">C2H2-type domain-containing protein</fullName>
    </recommendedName>
</protein>
<dbReference type="Proteomes" id="UP001187531">
    <property type="component" value="Unassembled WGS sequence"/>
</dbReference>
<dbReference type="Gene3D" id="3.30.160.60">
    <property type="entry name" value="Classic Zinc Finger"/>
    <property type="match status" value="3"/>
</dbReference>
<feature type="domain" description="C2H2-type" evidence="9">
    <location>
        <begin position="454"/>
        <end position="481"/>
    </location>
</feature>
<dbReference type="InterPro" id="IPR013087">
    <property type="entry name" value="Znf_C2H2_type"/>
</dbReference>
<evidence type="ECO:0000256" key="6">
    <source>
        <dbReference type="ARBA" id="ARBA00023242"/>
    </source>
</evidence>
<dbReference type="PANTHER" id="PTHR23235">
    <property type="entry name" value="KRUEPPEL-LIKE TRANSCRIPTION FACTOR"/>
    <property type="match status" value="1"/>
</dbReference>
<evidence type="ECO:0000256" key="2">
    <source>
        <dbReference type="ARBA" id="ARBA00022723"/>
    </source>
</evidence>
<dbReference type="FunFam" id="3.30.160.60:FF:000392">
    <property type="entry name" value="early growth response protein 3"/>
    <property type="match status" value="1"/>
</dbReference>
<dbReference type="Pfam" id="PF00096">
    <property type="entry name" value="zf-C2H2"/>
    <property type="match status" value="2"/>
</dbReference>
<evidence type="ECO:0000256" key="1">
    <source>
        <dbReference type="ARBA" id="ARBA00004123"/>
    </source>
</evidence>
<dbReference type="GO" id="GO:0005634">
    <property type="term" value="C:nucleus"/>
    <property type="evidence" value="ECO:0007669"/>
    <property type="project" value="UniProtKB-SubCell"/>
</dbReference>
<dbReference type="GO" id="GO:0000978">
    <property type="term" value="F:RNA polymerase II cis-regulatory region sequence-specific DNA binding"/>
    <property type="evidence" value="ECO:0007669"/>
    <property type="project" value="TreeGrafter"/>
</dbReference>
<keyword evidence="3" id="KW-0677">Repeat</keyword>
<reference evidence="10" key="1">
    <citation type="submission" date="2023-07" db="EMBL/GenBank/DDBJ databases">
        <title>Chromosome-level genome assembly of Artemia franciscana.</title>
        <authorList>
            <person name="Jo E."/>
        </authorList>
    </citation>
    <scope>NUCLEOTIDE SEQUENCE</scope>
    <source>
        <tissue evidence="10">Whole body</tissue>
    </source>
</reference>
<dbReference type="SUPFAM" id="SSF57667">
    <property type="entry name" value="beta-beta-alpha zinc fingers"/>
    <property type="match status" value="2"/>
</dbReference>
<comment type="caution">
    <text evidence="10">The sequence shown here is derived from an EMBL/GenBank/DDBJ whole genome shotgun (WGS) entry which is preliminary data.</text>
</comment>
<evidence type="ECO:0000259" key="9">
    <source>
        <dbReference type="PROSITE" id="PS50157"/>
    </source>
</evidence>
<feature type="domain" description="C2H2-type" evidence="9">
    <location>
        <begin position="396"/>
        <end position="425"/>
    </location>
</feature>
<dbReference type="FunFam" id="3.30.160.60:FF:001498">
    <property type="entry name" value="Zinc finger protein 404"/>
    <property type="match status" value="1"/>
</dbReference>
<dbReference type="SMART" id="SM00355">
    <property type="entry name" value="ZnF_C2H2"/>
    <property type="match status" value="3"/>
</dbReference>
<dbReference type="PANTHER" id="PTHR23235:SF60">
    <property type="entry name" value="STRIPE, ISOFORM D"/>
    <property type="match status" value="1"/>
</dbReference>
<evidence type="ECO:0000256" key="3">
    <source>
        <dbReference type="ARBA" id="ARBA00022737"/>
    </source>
</evidence>
<evidence type="ECO:0000256" key="5">
    <source>
        <dbReference type="ARBA" id="ARBA00022833"/>
    </source>
</evidence>
<feature type="compositionally biased region" description="Low complexity" evidence="8">
    <location>
        <begin position="312"/>
        <end position="329"/>
    </location>
</feature>
<evidence type="ECO:0000256" key="7">
    <source>
        <dbReference type="PROSITE-ProRule" id="PRU00042"/>
    </source>
</evidence>
<comment type="subcellular location">
    <subcellularLocation>
        <location evidence="1">Nucleus</location>
    </subcellularLocation>
</comment>
<dbReference type="InterPro" id="IPR036236">
    <property type="entry name" value="Znf_C2H2_sf"/>
</dbReference>
<evidence type="ECO:0000313" key="10">
    <source>
        <dbReference type="EMBL" id="KAK2726645.1"/>
    </source>
</evidence>
<accession>A0AA88LLL3</accession>
<feature type="region of interest" description="Disordered" evidence="8">
    <location>
        <begin position="467"/>
        <end position="520"/>
    </location>
</feature>
<dbReference type="EMBL" id="JAVRJZ010000001">
    <property type="protein sequence ID" value="KAK2726645.1"/>
    <property type="molecule type" value="Genomic_DNA"/>
</dbReference>
<dbReference type="AlphaFoldDB" id="A0AA88LLL3"/>
<evidence type="ECO:0000256" key="4">
    <source>
        <dbReference type="ARBA" id="ARBA00022771"/>
    </source>
</evidence>
<keyword evidence="2" id="KW-0479">Metal-binding</keyword>
<dbReference type="GO" id="GO:0000981">
    <property type="term" value="F:DNA-binding transcription factor activity, RNA polymerase II-specific"/>
    <property type="evidence" value="ECO:0007669"/>
    <property type="project" value="TreeGrafter"/>
</dbReference>
<keyword evidence="11" id="KW-1185">Reference proteome</keyword>
<evidence type="ECO:0000256" key="8">
    <source>
        <dbReference type="SAM" id="MobiDB-lite"/>
    </source>
</evidence>
<feature type="compositionally biased region" description="Basic and acidic residues" evidence="8">
    <location>
        <begin position="131"/>
        <end position="142"/>
    </location>
</feature>
<evidence type="ECO:0000313" key="11">
    <source>
        <dbReference type="Proteomes" id="UP001187531"/>
    </source>
</evidence>
<feature type="compositionally biased region" description="Polar residues" evidence="8">
    <location>
        <begin position="143"/>
        <end position="155"/>
    </location>
</feature>
<keyword evidence="4 7" id="KW-0863">Zinc-finger</keyword>
<feature type="region of interest" description="Disordered" evidence="8">
    <location>
        <begin position="309"/>
        <end position="329"/>
    </location>
</feature>
<feature type="compositionally biased region" description="Polar residues" evidence="8">
    <location>
        <begin position="493"/>
        <end position="520"/>
    </location>
</feature>
<keyword evidence="5" id="KW-0862">Zinc</keyword>
<sequence>MLILDHFETISPAALASDQVQLSLFCFDNFKTEVRSEPSSPEPAVVKSTDTKVVEPMEDSLNTPSVTTNQESSMFNFSQSFPQPENELTTISAGTLEEALSFSENLQHAIEDISDESNPPSTRCSSVASVEESKPVLDDSQSRSEPSVTLENQGSYDDLPDTYQMLLAYKGSFNPTPTAQVLPPTTANSSQVGDLLSPTSSIATWLLSGDRNFVSTSMLSIINQFPQPEPMPQAPALPEMQMHSQEIALPSTSNQVYAAMDQIVYQHPPQASFVQNQSNLTPSYTQEVVNQERFLWNSFNPTGECSAEVHASSSSSPCTTSQSPSSFSPSLKLKTEFSSESFEIQPVRLAEFSPSTSKGHEILTQVYQQQPLKLVPVKSRKYPLRPSKTPPHERPYACPIEGCDRRFSRSDELTRHIRIHTGHRPFQCRICMRGFSRSDHLTTHVRTHTGEKPFSCDLCGRKFARSDEKKRHAKVHLKQKVKKEPKSMEGATNLPSGSSMSIVQPVVTLSSLEPSSSPQT</sequence>
<feature type="compositionally biased region" description="Polar residues" evidence="8">
    <location>
        <begin position="116"/>
        <end position="128"/>
    </location>
</feature>
<feature type="domain" description="C2H2-type" evidence="9">
    <location>
        <begin position="426"/>
        <end position="453"/>
    </location>
</feature>
<gene>
    <name evidence="10" type="ORF">QYM36_007468</name>
</gene>
<dbReference type="FunFam" id="3.30.160.60:FF:000324">
    <property type="entry name" value="Early growth response protein 4"/>
    <property type="match status" value="1"/>
</dbReference>
<dbReference type="GO" id="GO:0008270">
    <property type="term" value="F:zinc ion binding"/>
    <property type="evidence" value="ECO:0007669"/>
    <property type="project" value="UniProtKB-KW"/>
</dbReference>
<dbReference type="PROSITE" id="PS50157">
    <property type="entry name" value="ZINC_FINGER_C2H2_2"/>
    <property type="match status" value="3"/>
</dbReference>
<keyword evidence="6" id="KW-0539">Nucleus</keyword>
<feature type="compositionally biased region" description="Basic residues" evidence="8">
    <location>
        <begin position="471"/>
        <end position="481"/>
    </location>
</feature>